<evidence type="ECO:0000313" key="3">
    <source>
        <dbReference type="Proteomes" id="UP000006160"/>
    </source>
</evidence>
<keyword evidence="1" id="KW-0812">Transmembrane</keyword>
<comment type="caution">
    <text evidence="2">The sequence shown here is derived from an EMBL/GenBank/DDBJ whole genome shotgun (WGS) entry which is preliminary data.</text>
</comment>
<gene>
    <name evidence="2" type="ORF">CLG_B1667</name>
</gene>
<feature type="transmembrane region" description="Helical" evidence="1">
    <location>
        <begin position="136"/>
        <end position="154"/>
    </location>
</feature>
<dbReference type="EMBL" id="ACSJ01000007">
    <property type="protein sequence ID" value="EES91209.1"/>
    <property type="molecule type" value="Genomic_DNA"/>
</dbReference>
<name>A0A9P2LL53_CLOBO</name>
<protein>
    <submittedName>
        <fullName evidence="2">Membrane protein</fullName>
    </submittedName>
</protein>
<evidence type="ECO:0000313" key="2">
    <source>
        <dbReference type="EMBL" id="EES91209.1"/>
    </source>
</evidence>
<reference evidence="2 3" key="1">
    <citation type="submission" date="2009-10" db="EMBL/GenBank/DDBJ databases">
        <authorList>
            <person name="Shrivastava S."/>
            <person name="Brinkac L.B."/>
            <person name="Brown J.L."/>
            <person name="Bruce D.B."/>
            <person name="Detter C."/>
            <person name="Green L.D."/>
            <person name="Munk C.A."/>
            <person name="Rogers Y.C."/>
            <person name="Tapia R."/>
            <person name="Saunders E.S."/>
            <person name="Sims D.R."/>
            <person name="Smith L.A."/>
            <person name="Smith T.J."/>
            <person name="Sutton G."/>
            <person name="Brettin T."/>
        </authorList>
    </citation>
    <scope>NUCLEOTIDE SEQUENCE [LARGE SCALE GENOMIC DNA]</scope>
    <source>
        <strain evidence="3">D str. 1873</strain>
    </source>
</reference>
<keyword evidence="1" id="KW-1133">Transmembrane helix</keyword>
<feature type="transmembrane region" description="Helical" evidence="1">
    <location>
        <begin position="6"/>
        <end position="22"/>
    </location>
</feature>
<accession>A0A9P2LL53</accession>
<feature type="transmembrane region" description="Helical" evidence="1">
    <location>
        <begin position="34"/>
        <end position="57"/>
    </location>
</feature>
<keyword evidence="1" id="KW-0472">Membrane</keyword>
<dbReference type="Proteomes" id="UP000006160">
    <property type="component" value="Unassembled WGS sequence"/>
</dbReference>
<feature type="transmembrane region" description="Helical" evidence="1">
    <location>
        <begin position="166"/>
        <end position="183"/>
    </location>
</feature>
<evidence type="ECO:0000256" key="1">
    <source>
        <dbReference type="SAM" id="Phobius"/>
    </source>
</evidence>
<dbReference type="AlphaFoldDB" id="A0A9P2LL53"/>
<proteinExistence type="predicted"/>
<organism evidence="2 3">
    <name type="scientific">Clostridium botulinum D str. 1873</name>
    <dbReference type="NCBI Taxonomy" id="592027"/>
    <lineage>
        <taxon>Bacteria</taxon>
        <taxon>Bacillati</taxon>
        <taxon>Bacillota</taxon>
        <taxon>Clostridia</taxon>
        <taxon>Eubacteriales</taxon>
        <taxon>Clostridiaceae</taxon>
        <taxon>Clostridium</taxon>
    </lineage>
</organism>
<feature type="transmembrane region" description="Helical" evidence="1">
    <location>
        <begin position="69"/>
        <end position="88"/>
    </location>
</feature>
<feature type="transmembrane region" description="Helical" evidence="1">
    <location>
        <begin position="95"/>
        <end position="116"/>
    </location>
</feature>
<sequence>MKGYIYLILLIFMLFIIYKGFKDNIKKSPHKIKIISAFVFIIMGIRYLTLIIFFFMGNIRYLYLLKGNYFFNFIGIPLIGLITIYIVMRDYKVKFSYIFPLTIILSITYGFIIYNYPAIIKADILYGYYMHFEKIPYLYVIYMVINVLFIVITMNIYKNNLDKKNIIFIISSSVISILETMMFLIGYGIFIELIIGDIAWILTLDYGISKLRRTGK</sequence>